<reference evidence="8" key="1">
    <citation type="submission" date="2024-06" db="EMBL/GenBank/DDBJ databases">
        <authorList>
            <person name="Liu X."/>
            <person name="Lenzi L."/>
            <person name="Haldenby T S."/>
            <person name="Uol C."/>
        </authorList>
    </citation>
    <scope>NUCLEOTIDE SEQUENCE</scope>
</reference>
<dbReference type="InterPro" id="IPR019160">
    <property type="entry name" value="Sec3_CC"/>
</dbReference>
<dbReference type="PANTHER" id="PTHR16092:SF14">
    <property type="entry name" value="EXOCYST COMPLEX COMPONENT 1 ISOFORM X1"/>
    <property type="match status" value="1"/>
</dbReference>
<evidence type="ECO:0000313" key="8">
    <source>
        <dbReference type="EMBL" id="CAL5136296.1"/>
    </source>
</evidence>
<evidence type="ECO:0000259" key="6">
    <source>
        <dbReference type="Pfam" id="PF09763"/>
    </source>
</evidence>
<name>A0AAV2THD9_CALDB</name>
<evidence type="ECO:0000313" key="9">
    <source>
        <dbReference type="Proteomes" id="UP001497525"/>
    </source>
</evidence>
<evidence type="ECO:0000256" key="5">
    <source>
        <dbReference type="SAM" id="MobiDB-lite"/>
    </source>
</evidence>
<gene>
    <name evidence="8" type="ORF">CDAUBV1_LOCUS10360</name>
</gene>
<evidence type="ECO:0000259" key="7">
    <source>
        <dbReference type="Pfam" id="PF20654"/>
    </source>
</evidence>
<feature type="compositionally biased region" description="Low complexity" evidence="5">
    <location>
        <begin position="151"/>
        <end position="160"/>
    </location>
</feature>
<sequence length="897" mass="102022">MRPVEEEISKIFYPQNERVGIIIAISSGAHKKQKNKYLVLTVTITKPTCIQLYTMKRHEKDDWKKVIVCSTKNLKKLDCRDTKYQPTYDIQITTDFKTWNFTAAKLEEKQYFVNSFCRIVGSLQPQIFKEMQLVNLPANVDFSTIGQHNSLESLLNPSSEGTKRDGTSQETDTTGRDSSGVDSYRPLTAREEDDIRQFLDELDKETTQKNASELTELLQKQLADVEGTNIHTIMASEQQVLKLMVTLDDAIKKAEKLESQLDFYHQFLVDVEEAMSTLHDRDQLVQITVDNRGRLLKTLENLVARLSLDAKSVRALMEVDLDSPAKVALCTEAASQLDSLLNAKANEGEESLRAVQERTEELKRLRDTFAGKLATKVNDVLLRFSMQLSFVMTTSSGSVSDLSTAAGSGGSVLRAGAQTMNVQGALRNATELHATQRSELLQLAPLVGGWLQQNRKDVYTEIKRTYTDKMQQYFRRQILELFNYAQQGILQLVRPAKGGHSARPLESAPVDTGSVLSVYNPEGTVLNQVASVTDEVFHRIMSIFTSEEKFLTLFFRISPDQSNRTVIRKEDELDSLANCMNRLFCSAETDSLNFVSTCEQIQPVLAMPLLVVISRLTAGIDQTDRSGITAQTSFTSYFFNRLTLAIKRSFNRYIGRLINSFTEAKPSKKARCGVLRMVRTYVEFAECSMTVFSGSSRVVDLERAHGEIVRALMVSLERVAAESVKTPREVVQLENYHQLNDIVRRLKLPGLEEYKQEAKNRYTRALEEYTKNCMGRPLEKLATFFENVQTALDAGVRPEVVQYQFAFSKQELRKVIKEYPGREVKRGLESLCKKVERHLSEENNLFLVVWRSIQGEFFDQCQRFNTLISECYPDSNITLEFTKEDLQNYFTDIARSH</sequence>
<feature type="compositionally biased region" description="Polar residues" evidence="5">
    <location>
        <begin position="168"/>
        <end position="181"/>
    </location>
</feature>
<protein>
    <recommendedName>
        <fullName evidence="10">Exocyst complex component 1</fullName>
    </recommendedName>
</protein>
<organism evidence="8 9">
    <name type="scientific">Calicophoron daubneyi</name>
    <name type="common">Rumen fluke</name>
    <name type="synonym">Paramphistomum daubneyi</name>
    <dbReference type="NCBI Taxonomy" id="300641"/>
    <lineage>
        <taxon>Eukaryota</taxon>
        <taxon>Metazoa</taxon>
        <taxon>Spiralia</taxon>
        <taxon>Lophotrochozoa</taxon>
        <taxon>Platyhelminthes</taxon>
        <taxon>Trematoda</taxon>
        <taxon>Digenea</taxon>
        <taxon>Plagiorchiida</taxon>
        <taxon>Pronocephalata</taxon>
        <taxon>Paramphistomoidea</taxon>
        <taxon>Paramphistomidae</taxon>
        <taxon>Calicophoron</taxon>
    </lineage>
</organism>
<feature type="domain" description="Exocyst complex component Sec3 coiled-coil" evidence="6">
    <location>
        <begin position="212"/>
        <end position="338"/>
    </location>
</feature>
<dbReference type="AlphaFoldDB" id="A0AAV2THD9"/>
<evidence type="ECO:0000256" key="3">
    <source>
        <dbReference type="ARBA" id="ARBA00022483"/>
    </source>
</evidence>
<dbReference type="GO" id="GO:0006887">
    <property type="term" value="P:exocytosis"/>
    <property type="evidence" value="ECO:0007669"/>
    <property type="project" value="UniProtKB-KW"/>
</dbReference>
<accession>A0AAV2THD9</accession>
<evidence type="ECO:0000256" key="2">
    <source>
        <dbReference type="ARBA" id="ARBA00022448"/>
    </source>
</evidence>
<dbReference type="Proteomes" id="UP001497525">
    <property type="component" value="Unassembled WGS sequence"/>
</dbReference>
<dbReference type="GO" id="GO:0006893">
    <property type="term" value="P:Golgi to plasma membrane transport"/>
    <property type="evidence" value="ECO:0007669"/>
    <property type="project" value="TreeGrafter"/>
</dbReference>
<dbReference type="GO" id="GO:0005546">
    <property type="term" value="F:phosphatidylinositol-4,5-bisphosphate binding"/>
    <property type="evidence" value="ECO:0007669"/>
    <property type="project" value="TreeGrafter"/>
</dbReference>
<keyword evidence="4" id="KW-0175">Coiled coil</keyword>
<evidence type="ECO:0000256" key="1">
    <source>
        <dbReference type="ARBA" id="ARBA00006518"/>
    </source>
</evidence>
<feature type="domain" description="Exocyst complex component Sec3 C-terminal" evidence="7">
    <location>
        <begin position="564"/>
        <end position="874"/>
    </location>
</feature>
<dbReference type="Pfam" id="PF20654">
    <property type="entry name" value="Sec3_C-term"/>
    <property type="match status" value="1"/>
</dbReference>
<dbReference type="InterPro" id="IPR048628">
    <property type="entry name" value="Sec3_C"/>
</dbReference>
<dbReference type="PANTHER" id="PTHR16092">
    <property type="entry name" value="SEC3/SYNTAXIN-RELATED"/>
    <property type="match status" value="1"/>
</dbReference>
<dbReference type="GO" id="GO:0005886">
    <property type="term" value="C:plasma membrane"/>
    <property type="evidence" value="ECO:0007669"/>
    <property type="project" value="TreeGrafter"/>
</dbReference>
<keyword evidence="2" id="KW-0813">Transport</keyword>
<keyword evidence="3" id="KW-0268">Exocytosis</keyword>
<dbReference type="GO" id="GO:0000145">
    <property type="term" value="C:exocyst"/>
    <property type="evidence" value="ECO:0007669"/>
    <property type="project" value="InterPro"/>
</dbReference>
<dbReference type="EMBL" id="CAXLJL010000301">
    <property type="protein sequence ID" value="CAL5136296.1"/>
    <property type="molecule type" value="Genomic_DNA"/>
</dbReference>
<feature type="region of interest" description="Disordered" evidence="5">
    <location>
        <begin position="151"/>
        <end position="186"/>
    </location>
</feature>
<evidence type="ECO:0008006" key="10">
    <source>
        <dbReference type="Google" id="ProtNLM"/>
    </source>
</evidence>
<comment type="similarity">
    <text evidence="1">Belongs to the SEC3 family.</text>
</comment>
<proteinExistence type="inferred from homology"/>
<dbReference type="Pfam" id="PF09763">
    <property type="entry name" value="Sec3_CC"/>
    <property type="match status" value="1"/>
</dbReference>
<evidence type="ECO:0000256" key="4">
    <source>
        <dbReference type="ARBA" id="ARBA00023054"/>
    </source>
</evidence>
<comment type="caution">
    <text evidence="8">The sequence shown here is derived from an EMBL/GenBank/DDBJ whole genome shotgun (WGS) entry which is preliminary data.</text>
</comment>